<accession>D1YX09</accession>
<feature type="domain" description="NTP pyrophosphohydrolase MazG-like" evidence="1">
    <location>
        <begin position="33"/>
        <end position="95"/>
    </location>
</feature>
<dbReference type="SUPFAM" id="SSF101386">
    <property type="entry name" value="all-alpha NTP pyrophosphatases"/>
    <property type="match status" value="1"/>
</dbReference>
<proteinExistence type="predicted"/>
<sequence length="101" mass="11183">MSYTLEALVEKMMASLPDDYIIQNDDDALIKAAFTAEELGEVIKAIAHGTDREVVKECADAIVGLLQIMTFYNYQGPEGIDSALDETLARLSRRKASKIEE</sequence>
<dbReference type="InterPro" id="IPR004518">
    <property type="entry name" value="MazG-like_dom"/>
</dbReference>
<dbReference type="KEGG" id="mpd:MCP_0909"/>
<dbReference type="RefSeq" id="WP_012899660.1">
    <property type="nucleotide sequence ID" value="NC_013665.1"/>
</dbReference>
<dbReference type="AlphaFoldDB" id="D1YX09"/>
<reference evidence="3" key="3">
    <citation type="journal article" date="2011" name="PLoS ONE">
        <title>Genome sequence of a mesophilic hydrogenotrophic methanogen Methanocella paludicola, the first cultivated representative of the order Methanocellales.</title>
        <authorList>
            <person name="Sakai S."/>
            <person name="Takaki Y."/>
            <person name="Shimamura S."/>
            <person name="Sekine M."/>
            <person name="Tajima T."/>
            <person name="Kosugi H."/>
            <person name="Ichikawa N."/>
            <person name="Tasumi E."/>
            <person name="Hiraki A.T."/>
            <person name="Shimizu A."/>
            <person name="Kato Y."/>
            <person name="Nishiko R."/>
            <person name="Mori K."/>
            <person name="Fujita N."/>
            <person name="Imachi H."/>
            <person name="Takai K."/>
        </authorList>
    </citation>
    <scope>NUCLEOTIDE SEQUENCE [LARGE SCALE GENOMIC DNA]</scope>
    <source>
        <strain evidence="3">DSM 17711 / JCM 13418 / NBRC 101707 / SANAE</strain>
    </source>
</reference>
<dbReference type="EMBL" id="AP011532">
    <property type="protein sequence ID" value="BAI60981.1"/>
    <property type="molecule type" value="Genomic_DNA"/>
</dbReference>
<reference evidence="2 3" key="1">
    <citation type="journal article" date="2007" name="Appl. Environ. Microbiol.">
        <title>Isolation of key methanogens for global methane emission from rice paddy fields: a novel isolate affiliated with the clone cluster rice cluster I.</title>
        <authorList>
            <person name="Sakai S."/>
            <person name="Imachi H."/>
            <person name="Sekiguchi Y."/>
            <person name="Ohashi A."/>
            <person name="Harada H."/>
            <person name="Kamagata Y."/>
        </authorList>
    </citation>
    <scope>NUCLEOTIDE SEQUENCE [LARGE SCALE GENOMIC DNA]</scope>
    <source>
        <strain evidence="3">DSM 17711 / JCM 13418 / NBRC 101707 / SANAE</strain>
    </source>
</reference>
<evidence type="ECO:0000259" key="1">
    <source>
        <dbReference type="Pfam" id="PF03819"/>
    </source>
</evidence>
<organism evidence="2 3">
    <name type="scientific">Methanocella paludicola (strain DSM 17711 / JCM 13418 / NBRC 101707 / SANAE)</name>
    <dbReference type="NCBI Taxonomy" id="304371"/>
    <lineage>
        <taxon>Archaea</taxon>
        <taxon>Methanobacteriati</taxon>
        <taxon>Methanobacteriota</taxon>
        <taxon>Stenosarchaea group</taxon>
        <taxon>Methanomicrobia</taxon>
        <taxon>Methanocellales</taxon>
        <taxon>Methanocellaceae</taxon>
        <taxon>Methanocella</taxon>
    </lineage>
</organism>
<evidence type="ECO:0000313" key="3">
    <source>
        <dbReference type="Proteomes" id="UP000001882"/>
    </source>
</evidence>
<dbReference type="Pfam" id="PF03819">
    <property type="entry name" value="MazG"/>
    <property type="match status" value="1"/>
</dbReference>
<dbReference type="Proteomes" id="UP000001882">
    <property type="component" value="Chromosome"/>
</dbReference>
<dbReference type="Gene3D" id="1.10.287.1080">
    <property type="entry name" value="MazG-like"/>
    <property type="match status" value="1"/>
</dbReference>
<name>D1YX09_METPS</name>
<evidence type="ECO:0000313" key="2">
    <source>
        <dbReference type="EMBL" id="BAI60981.1"/>
    </source>
</evidence>
<gene>
    <name evidence="2" type="ordered locus">MCP_0909</name>
</gene>
<protein>
    <recommendedName>
        <fullName evidence="1">NTP pyrophosphohydrolase MazG-like domain-containing protein</fullName>
    </recommendedName>
</protein>
<reference evidence="2 3" key="2">
    <citation type="journal article" date="2008" name="Int. J. Syst. Evol. Microbiol.">
        <title>Methanocella paludicola gen. nov., sp. nov., a methane-producing archaeon, the first isolate of the lineage 'Rice Cluster I', and proposal of the new archaeal order Methanocellales ord. nov.</title>
        <authorList>
            <person name="Sakai S."/>
            <person name="Imachi H."/>
            <person name="Hanada S."/>
            <person name="Ohashi A."/>
            <person name="Harada H."/>
            <person name="Kamagata Y."/>
        </authorList>
    </citation>
    <scope>NUCLEOTIDE SEQUENCE [LARGE SCALE GENOMIC DNA]</scope>
    <source>
        <strain evidence="3">DSM 17711 / JCM 13418 / NBRC 101707 / SANAE</strain>
    </source>
</reference>
<dbReference type="InParanoid" id="D1YX09"/>
<dbReference type="GeneID" id="8680938"/>
<keyword evidence="3" id="KW-1185">Reference proteome</keyword>